<evidence type="ECO:0000313" key="3">
    <source>
        <dbReference type="EMBL" id="STF92902.1"/>
    </source>
</evidence>
<protein>
    <submittedName>
        <fullName evidence="2">Uncharacterized protein</fullName>
    </submittedName>
</protein>
<dbReference type="AlphaFoldDB" id="A0A066RJZ9"/>
<dbReference type="Proteomes" id="UP000517067">
    <property type="component" value="Unassembled WGS sequence"/>
</dbReference>
<evidence type="ECO:0000313" key="2">
    <source>
        <dbReference type="EMBL" id="NYP88663.1"/>
    </source>
</evidence>
<dbReference type="EMBL" id="RRNI01000003">
    <property type="protein sequence ID" value="TJH24722.1"/>
    <property type="molecule type" value="Genomic_DNA"/>
</dbReference>
<name>A0A066RJZ9_ECOLX</name>
<dbReference type="EMBL" id="UGAK01000003">
    <property type="protein sequence ID" value="STF92902.1"/>
    <property type="molecule type" value="Genomic_DNA"/>
</dbReference>
<dbReference type="Proteomes" id="UP000655659">
    <property type="component" value="Unassembled WGS sequence"/>
</dbReference>
<evidence type="ECO:0000313" key="1">
    <source>
        <dbReference type="EMBL" id="MBL6203145.1"/>
    </source>
</evidence>
<dbReference type="EMBL" id="JABUPU010000101">
    <property type="protein sequence ID" value="NYP88663.1"/>
    <property type="molecule type" value="Genomic_DNA"/>
</dbReference>
<accession>A0A066RJZ9</accession>
<evidence type="ECO:0000313" key="7">
    <source>
        <dbReference type="Proteomes" id="UP000517067"/>
    </source>
</evidence>
<evidence type="ECO:0000313" key="4">
    <source>
        <dbReference type="EMBL" id="TJH24722.1"/>
    </source>
</evidence>
<evidence type="ECO:0000313" key="5">
    <source>
        <dbReference type="Proteomes" id="UP000254043"/>
    </source>
</evidence>
<reference evidence="3 5" key="1">
    <citation type="submission" date="2018-06" db="EMBL/GenBank/DDBJ databases">
        <authorList>
            <consortium name="Pathogen Informatics"/>
            <person name="Doyle S."/>
        </authorList>
    </citation>
    <scope>NUCLEOTIDE SEQUENCE [LARGE SCALE GENOMIC DNA]</scope>
    <source>
        <strain evidence="3 5">NCTC7927</strain>
    </source>
</reference>
<evidence type="ECO:0000313" key="6">
    <source>
        <dbReference type="Proteomes" id="UP000306700"/>
    </source>
</evidence>
<dbReference type="EMBL" id="JAETYU010000008">
    <property type="protein sequence ID" value="MBL6203145.1"/>
    <property type="molecule type" value="Genomic_DNA"/>
</dbReference>
<dbReference type="Proteomes" id="UP000254043">
    <property type="component" value="Unassembled WGS sequence"/>
</dbReference>
<proteinExistence type="predicted"/>
<reference evidence="4 6" key="2">
    <citation type="submission" date="2018-12" db="EMBL/GenBank/DDBJ databases">
        <title>Food and Water Safety Consortium.</title>
        <authorList>
            <person name="Tyson S."/>
            <person name="Peterson C.-L."/>
            <person name="Olson A."/>
            <person name="Tyler S."/>
            <person name="Cabral J."/>
            <person name="Lynch T."/>
            <person name="Knox N."/>
            <person name="Van Domselaar G."/>
            <person name="Graham M."/>
        </authorList>
    </citation>
    <scope>NUCLEOTIDE SEQUENCE [LARGE SCALE GENOMIC DNA]</scope>
    <source>
        <strain evidence="4 6">FWSEC0384</strain>
    </source>
</reference>
<organism evidence="2 7">
    <name type="scientific">Escherichia coli</name>
    <dbReference type="NCBI Taxonomy" id="562"/>
    <lineage>
        <taxon>Bacteria</taxon>
        <taxon>Pseudomonadati</taxon>
        <taxon>Pseudomonadota</taxon>
        <taxon>Gammaproteobacteria</taxon>
        <taxon>Enterobacterales</taxon>
        <taxon>Enterobacteriaceae</taxon>
        <taxon>Escherichia</taxon>
    </lineage>
</organism>
<dbReference type="RefSeq" id="WP_000257930.1">
    <property type="nucleotide sequence ID" value="NZ_AP026099.1"/>
</dbReference>
<sequence length="73" mass="8140">MAVFNIPDIYGRFYLVNFDNVKVISLAENKECGDLLFEFNDRTRMVISAGLDREGATDVYSGICRSVGAKQVS</sequence>
<reference evidence="1" key="4">
    <citation type="submission" date="2021-01" db="EMBL/GenBank/DDBJ databases">
        <title>Genomes of Escherichia coli STEC strains from raw meat-based diets for companion animals.</title>
        <authorList>
            <person name="Stevens M.J.A."/>
            <person name="Stephan R."/>
        </authorList>
    </citation>
    <scope>NUCLEOTIDE SEQUENCE</scope>
    <source>
        <strain evidence="1">ATC7-7</strain>
    </source>
</reference>
<gene>
    <name evidence="4" type="ORF">C9160_04440</name>
    <name evidence="2" type="ORF">G4A47_26810</name>
    <name evidence="1" type="ORF">JNA68_07975</name>
    <name evidence="3" type="ORF">NCTC7927_01634</name>
</gene>
<dbReference type="Proteomes" id="UP000306700">
    <property type="component" value="Unassembled WGS sequence"/>
</dbReference>
<reference evidence="2 7" key="3">
    <citation type="journal article" date="2020" name="J. Appl. Microbiol.">
        <title>Genetic characterization of Shigatoxigenic and enteropathogenic Escherichia coli O80:H2 from diarrheic and septicemic calves and relatedness to human Shigatoxigenic E. coli O80:H2.</title>
        <authorList>
            <person name="Habets A."/>
            <person name="Crombe F."/>
            <person name="Nakamura K."/>
            <person name="Guerin V."/>
            <person name="De Rauw K."/>
            <person name="Pierard D."/>
            <person name="Saulmont M."/>
            <person name="Hayashi T."/>
            <person name="Mainil J.G."/>
            <person name="Thiry D."/>
        </authorList>
    </citation>
    <scope>NUCLEOTIDE SEQUENCE [LARGE SCALE GENOMIC DNA]</scope>
    <source>
        <strain evidence="2 7">EH3307</strain>
    </source>
</reference>